<dbReference type="Proteomes" id="UP001216510">
    <property type="component" value="Chromosome"/>
</dbReference>
<dbReference type="EMBL" id="CP119083">
    <property type="protein sequence ID" value="WEF35525.1"/>
    <property type="molecule type" value="Genomic_DNA"/>
</dbReference>
<organism evidence="1 2">
    <name type="scientific">Pseudoduganella chitinolytica</name>
    <dbReference type="NCBI Taxonomy" id="34070"/>
    <lineage>
        <taxon>Bacteria</taxon>
        <taxon>Pseudomonadati</taxon>
        <taxon>Pseudomonadota</taxon>
        <taxon>Betaproteobacteria</taxon>
        <taxon>Burkholderiales</taxon>
        <taxon>Oxalobacteraceae</taxon>
        <taxon>Telluria group</taxon>
        <taxon>Pseudoduganella</taxon>
    </lineage>
</organism>
<sequence>MENATVDAVVRDLQGLLLGSPQAEITGSQLGDLIGQHFPSLNLRRVTGIPTGPGALSRFVDMRLAGLLQLCGKAGADIVYSIRRPGVPAVTPTASDELPELLELRAMVQYAVARMSLDELRKVMIPAGLASEAARHASRP</sequence>
<reference evidence="1 2" key="1">
    <citation type="submission" date="2023-02" db="EMBL/GenBank/DDBJ databases">
        <title>Gemone sequence of Telluria chitinolytica ACM 3522T.</title>
        <authorList>
            <person name="Frediansyah A."/>
            <person name="Miess H."/>
            <person name="Gross H."/>
        </authorList>
    </citation>
    <scope>NUCLEOTIDE SEQUENCE [LARGE SCALE GENOMIC DNA]</scope>
    <source>
        <strain evidence="1 2">ACM 3522</strain>
    </source>
</reference>
<proteinExistence type="predicted"/>
<gene>
    <name evidence="1" type="ORF">PX653_12485</name>
</gene>
<protein>
    <submittedName>
        <fullName evidence="1">Uncharacterized protein</fullName>
    </submittedName>
</protein>
<accession>A0ABY8BI01</accession>
<keyword evidence="2" id="KW-1185">Reference proteome</keyword>
<evidence type="ECO:0000313" key="2">
    <source>
        <dbReference type="Proteomes" id="UP001216510"/>
    </source>
</evidence>
<name>A0ABY8BI01_9BURK</name>
<evidence type="ECO:0000313" key="1">
    <source>
        <dbReference type="EMBL" id="WEF35525.1"/>
    </source>
</evidence>
<dbReference type="RefSeq" id="WP_277418177.1">
    <property type="nucleotide sequence ID" value="NZ_CP119083.1"/>
</dbReference>